<evidence type="ECO:0000256" key="1">
    <source>
        <dbReference type="SAM" id="SignalP"/>
    </source>
</evidence>
<dbReference type="EMBL" id="JAVIJF010000007">
    <property type="protein sequence ID" value="MDX8525296.1"/>
    <property type="molecule type" value="Genomic_DNA"/>
</dbReference>
<name>A0ABU4ZMS5_9HYPH</name>
<organism evidence="2 3">
    <name type="scientific">Mesorhizobium montanum</name>
    <dbReference type="NCBI Taxonomy" id="3072323"/>
    <lineage>
        <taxon>Bacteria</taxon>
        <taxon>Pseudomonadati</taxon>
        <taxon>Pseudomonadota</taxon>
        <taxon>Alphaproteobacteria</taxon>
        <taxon>Hyphomicrobiales</taxon>
        <taxon>Phyllobacteriaceae</taxon>
        <taxon>Mesorhizobium</taxon>
    </lineage>
</organism>
<dbReference type="Proteomes" id="UP001276840">
    <property type="component" value="Unassembled WGS sequence"/>
</dbReference>
<protein>
    <recommendedName>
        <fullName evidence="4">C-type lysozyme inhibitor domain-containing protein</fullName>
    </recommendedName>
</protein>
<dbReference type="RefSeq" id="WP_320233246.1">
    <property type="nucleotide sequence ID" value="NZ_JAVIJF010000007.1"/>
</dbReference>
<feature type="chain" id="PRO_5045883251" description="C-type lysozyme inhibitor domain-containing protein" evidence="1">
    <location>
        <begin position="25"/>
        <end position="161"/>
    </location>
</feature>
<evidence type="ECO:0008006" key="4">
    <source>
        <dbReference type="Google" id="ProtNLM"/>
    </source>
</evidence>
<proteinExistence type="predicted"/>
<keyword evidence="1" id="KW-0732">Signal</keyword>
<evidence type="ECO:0000313" key="3">
    <source>
        <dbReference type="Proteomes" id="UP001276840"/>
    </source>
</evidence>
<gene>
    <name evidence="2" type="ORF">RFM68_12320</name>
</gene>
<evidence type="ECO:0000313" key="2">
    <source>
        <dbReference type="EMBL" id="MDX8525296.1"/>
    </source>
</evidence>
<accession>A0ABU4ZMS5</accession>
<keyword evidence="3" id="KW-1185">Reference proteome</keyword>
<sequence>MSFGHTVRVSITIPLLLAAAACVPQDNAPKAANVAPPAVSPAPTQQSAAVGAPPIPATPPVAATAKTTPAPPATKIVTDLTVPRSGIGATYRCGNGGLITIQNLGSLLRVVRPDGTTEDFAASPANQSSRYQKAATHDAIVIDGREALVMKRGSTPQTCRR</sequence>
<comment type="caution">
    <text evidence="2">The sequence shown here is derived from an EMBL/GenBank/DDBJ whole genome shotgun (WGS) entry which is preliminary data.</text>
</comment>
<reference evidence="2 3" key="1">
    <citation type="submission" date="2023-08" db="EMBL/GenBank/DDBJ databases">
        <title>Implementing the SeqCode for naming new Mesorhizobium species isolated from Vachellia karroo root nodules.</title>
        <authorList>
            <person name="Van Lill M."/>
        </authorList>
    </citation>
    <scope>NUCLEOTIDE SEQUENCE [LARGE SCALE GENOMIC DNA]</scope>
    <source>
        <strain evidence="2 3">MSK 1335</strain>
    </source>
</reference>
<feature type="signal peptide" evidence="1">
    <location>
        <begin position="1"/>
        <end position="24"/>
    </location>
</feature>